<reference evidence="3 5" key="2">
    <citation type="submission" date="2016-11" db="EMBL/GenBank/DDBJ databases">
        <title>Whole genomes of Flavobacteriaceae.</title>
        <authorList>
            <person name="Stine C."/>
            <person name="Li C."/>
            <person name="Tadesse D."/>
        </authorList>
    </citation>
    <scope>NUCLEOTIDE SEQUENCE [LARGE SCALE GENOMIC DNA]</scope>
    <source>
        <strain evidence="3 5">ATCC 29551</strain>
    </source>
</reference>
<dbReference type="OrthoDB" id="1153981at2"/>
<proteinExistence type="predicted"/>
<reference evidence="2 4" key="1">
    <citation type="submission" date="2014-07" db="EMBL/GenBank/DDBJ databases">
        <title>Genome of Flavobacterium hydatis DSM 2063.</title>
        <authorList>
            <person name="Pipes S.E."/>
            <person name="Stropko S.J."/>
            <person name="Newman J.D."/>
        </authorList>
    </citation>
    <scope>NUCLEOTIDE SEQUENCE [LARGE SCALE GENOMIC DNA]</scope>
    <source>
        <strain evidence="2 4">DSM 2063</strain>
    </source>
</reference>
<dbReference type="AlphaFoldDB" id="A0A086AFU8"/>
<dbReference type="Proteomes" id="UP000028712">
    <property type="component" value="Unassembled WGS sequence"/>
</dbReference>
<keyword evidence="5" id="KW-1185">Reference proteome</keyword>
<dbReference type="EMBL" id="JPRM01000020">
    <property type="protein sequence ID" value="KFF15562.1"/>
    <property type="molecule type" value="Genomic_DNA"/>
</dbReference>
<evidence type="ECO:0000313" key="5">
    <source>
        <dbReference type="Proteomes" id="UP000198424"/>
    </source>
</evidence>
<dbReference type="eggNOG" id="ENOG502Z7RP">
    <property type="taxonomic scope" value="Bacteria"/>
</dbReference>
<evidence type="ECO:0000313" key="2">
    <source>
        <dbReference type="EMBL" id="KFF15562.1"/>
    </source>
</evidence>
<dbReference type="STRING" id="991.IW20_13850"/>
<comment type="caution">
    <text evidence="2">The sequence shown here is derived from an EMBL/GenBank/DDBJ whole genome shotgun (WGS) entry which is preliminary data.</text>
</comment>
<evidence type="ECO:0000259" key="1">
    <source>
        <dbReference type="Pfam" id="PF12969"/>
    </source>
</evidence>
<dbReference type="RefSeq" id="WP_035623155.1">
    <property type="nucleotide sequence ID" value="NZ_JBEWQG010000006.1"/>
</dbReference>
<protein>
    <recommendedName>
        <fullName evidence="1">DUF3857 domain-containing protein</fullName>
    </recommendedName>
</protein>
<dbReference type="Proteomes" id="UP000198424">
    <property type="component" value="Unassembled WGS sequence"/>
</dbReference>
<gene>
    <name evidence="3" type="ORF">B0A62_20125</name>
    <name evidence="2" type="ORF">IW20_13850</name>
</gene>
<organism evidence="2 4">
    <name type="scientific">Flavobacterium hydatis</name>
    <name type="common">Cytophaga aquatilis</name>
    <dbReference type="NCBI Taxonomy" id="991"/>
    <lineage>
        <taxon>Bacteria</taxon>
        <taxon>Pseudomonadati</taxon>
        <taxon>Bacteroidota</taxon>
        <taxon>Flavobacteriia</taxon>
        <taxon>Flavobacteriales</taxon>
        <taxon>Flavobacteriaceae</taxon>
        <taxon>Flavobacterium</taxon>
    </lineage>
</organism>
<dbReference type="InterPro" id="IPR024618">
    <property type="entry name" value="DUF3857"/>
</dbReference>
<evidence type="ECO:0000313" key="4">
    <source>
        <dbReference type="Proteomes" id="UP000028712"/>
    </source>
</evidence>
<dbReference type="Gene3D" id="2.60.120.1130">
    <property type="match status" value="1"/>
</dbReference>
<feature type="domain" description="DUF3857" evidence="1">
    <location>
        <begin position="75"/>
        <end position="214"/>
    </location>
</feature>
<dbReference type="Gene3D" id="2.60.40.3140">
    <property type="match status" value="1"/>
</dbReference>
<accession>A0A086AFU8</accession>
<dbReference type="EMBL" id="MUGY01000029">
    <property type="protein sequence ID" value="OXA89854.1"/>
    <property type="molecule type" value="Genomic_DNA"/>
</dbReference>
<name>A0A086AFU8_FLAHY</name>
<dbReference type="Pfam" id="PF12969">
    <property type="entry name" value="DUF3857"/>
    <property type="match status" value="1"/>
</dbReference>
<sequence>MKKEILRTILTFIAIINTSVFFAQDYSFKDYDWNEKETTIEIPKQYKDEKEVILNRTIKIEIIVVGKAAQQYRLLHEKIYINSDESIERNNKIYIPFNDDETLVLNKARVILKNGKVITLDKGDIKEEVDAEKGLKYHYFAVNGLEKGAVIEKLYILQETPELDGKTIKMQSQYPIAELNFALIYPSHLVFKTKSYNGLSEPVLDDKKYENKTVLSINDKNIIALKNDEAYSNWDVQLRLLRYKLDANNYSGSKNINNFKEYATNLYERVNPVLDKKQQKAITEFCSKIPKSNDLQEQIWNIENTIKKSIAYDKYVSQKATLSEVIASKQACSIDILKLYVTVLKNFNIENNVVFTSNRYEIPFDKNFESYENLSEFLFYFPSIKKYLTPTEMEFRIPLFPAYLANTNGLFIKEKVFAGVKMGISEINFIEIPDANITHDFMDITIDFTKDIENPLITSKLTYGGYSGLNFQPIKDFVSDEQYQTMLKSIAENYTSQTEYKTLTTENDGTDFIGKKPFIINLTFDGKEIIQKAGPNYLVSAGKTIGKQMEFYQENKRILPVEIDYPHSYTRKIKLILPNGATIKNLEKFNMDFKTVLNGKPEAGFTSKYTKNNNEVIIENSEFYNIVNYPLSSFEQYKAVINAAADFNKVVVIISK</sequence>
<evidence type="ECO:0000313" key="3">
    <source>
        <dbReference type="EMBL" id="OXA89854.1"/>
    </source>
</evidence>